<dbReference type="PANTHER" id="PTHR43747">
    <property type="entry name" value="FAD-BINDING PROTEIN"/>
    <property type="match status" value="1"/>
</dbReference>
<dbReference type="GeneID" id="71856518"/>
<accession>A0ABD5P156</accession>
<dbReference type="SUPFAM" id="SSF51905">
    <property type="entry name" value="FAD/NAD(P)-binding domain"/>
    <property type="match status" value="1"/>
</dbReference>
<comment type="caution">
    <text evidence="1">The sequence shown here is derived from an EMBL/GenBank/DDBJ whole genome shotgun (WGS) entry which is preliminary data.</text>
</comment>
<sequence>MCPPRVAIYEIVTKSAGAKHVLDILHGFLGISEDRFLHEVKPLWKGSVYFKDWCGYDPFHYTFDFFVQYPDRNAPKAAEQYYYLYDTVSTDPEYRTVSEAMVEDRKSPIYFDSTGHDRYQAVAYHLDLERFNSFLVDVCEERGIEVIDDEITAVDVDDGIVESVRSDAETYCGDLYVDASGFNRVIKGELEPAFREFELPVDSAYTAKIERPLSEAVPATVVESGEAGWFWQIDTFDFRDVGYVFSSEFTPDDRAASELITHCDGAISQSDLTKYEFTSGYHTEAWEGNCVAIGNAEGFVEPLQSTALTANIQAAANLSIVLSSHGRVEPSGARDLYNAWVQRLWESIYDFISIHYRYAAGNSPFWQAAQSVPLSRRVERLEEHFDRCGYNTKIQPGTPLSGEETLEELAVFAPINFFIVMRNMGVESTLYEENSFDLPDDMKREIDEFYNSMETKAEQLLTIEEVYRGILQIASQ</sequence>
<reference evidence="1 2" key="1">
    <citation type="journal article" date="2014" name="Int. J. Syst. Evol. Microbiol.">
        <title>Complete genome sequence of Corynebacterium casei LMG S-19264T (=DSM 44701T), isolated from a smear-ripened cheese.</title>
        <authorList>
            <consortium name="US DOE Joint Genome Institute (JGI-PGF)"/>
            <person name="Walter F."/>
            <person name="Albersmeier A."/>
            <person name="Kalinowski J."/>
            <person name="Ruckert C."/>
        </authorList>
    </citation>
    <scope>NUCLEOTIDE SEQUENCE [LARGE SCALE GENOMIC DNA]</scope>
    <source>
        <strain evidence="1 2">IBRC-M 10912</strain>
    </source>
</reference>
<dbReference type="PANTHER" id="PTHR43747:SF4">
    <property type="entry name" value="FLAVIN-DEPENDENT TRYPTOPHAN HALOGENASE"/>
    <property type="match status" value="1"/>
</dbReference>
<dbReference type="AlphaFoldDB" id="A0ABD5P156"/>
<protein>
    <submittedName>
        <fullName evidence="1">Tryptophan 7-halogenase</fullName>
    </submittedName>
</protein>
<dbReference type="InterPro" id="IPR050816">
    <property type="entry name" value="Flavin-dep_Halogenase_NPB"/>
</dbReference>
<dbReference type="RefSeq" id="WP_246975695.1">
    <property type="nucleotide sequence ID" value="NZ_CP095398.1"/>
</dbReference>
<evidence type="ECO:0000313" key="1">
    <source>
        <dbReference type="EMBL" id="MFC4247773.1"/>
    </source>
</evidence>
<dbReference type="Gene3D" id="3.50.50.60">
    <property type="entry name" value="FAD/NAD(P)-binding domain"/>
    <property type="match status" value="1"/>
</dbReference>
<dbReference type="Proteomes" id="UP001595821">
    <property type="component" value="Unassembled WGS sequence"/>
</dbReference>
<name>A0ABD5P156_9EURY</name>
<evidence type="ECO:0000313" key="2">
    <source>
        <dbReference type="Proteomes" id="UP001595821"/>
    </source>
</evidence>
<dbReference type="InterPro" id="IPR006905">
    <property type="entry name" value="Flavin_halogenase"/>
</dbReference>
<gene>
    <name evidence="1" type="ORF">ACFOZ7_12515</name>
</gene>
<proteinExistence type="predicted"/>
<dbReference type="InterPro" id="IPR036188">
    <property type="entry name" value="FAD/NAD-bd_sf"/>
</dbReference>
<organism evidence="1 2">
    <name type="scientific">Natribaculum luteum</name>
    <dbReference type="NCBI Taxonomy" id="1586232"/>
    <lineage>
        <taxon>Archaea</taxon>
        <taxon>Methanobacteriati</taxon>
        <taxon>Methanobacteriota</taxon>
        <taxon>Stenosarchaea group</taxon>
        <taxon>Halobacteria</taxon>
        <taxon>Halobacteriales</taxon>
        <taxon>Natrialbaceae</taxon>
        <taxon>Natribaculum</taxon>
    </lineage>
</organism>
<dbReference type="Pfam" id="PF04820">
    <property type="entry name" value="Trp_halogenase"/>
    <property type="match status" value="1"/>
</dbReference>
<dbReference type="EMBL" id="JBHSDJ010000096">
    <property type="protein sequence ID" value="MFC4247773.1"/>
    <property type="molecule type" value="Genomic_DNA"/>
</dbReference>